<comment type="caution">
    <text evidence="3">The sequence shown here is derived from an EMBL/GenBank/DDBJ whole genome shotgun (WGS) entry which is preliminary data.</text>
</comment>
<feature type="compositionally biased region" description="Polar residues" evidence="2">
    <location>
        <begin position="69"/>
        <end position="83"/>
    </location>
</feature>
<evidence type="ECO:0000256" key="2">
    <source>
        <dbReference type="SAM" id="MobiDB-lite"/>
    </source>
</evidence>
<feature type="compositionally biased region" description="Polar residues" evidence="2">
    <location>
        <begin position="181"/>
        <end position="194"/>
    </location>
</feature>
<feature type="coiled-coil region" evidence="1">
    <location>
        <begin position="408"/>
        <end position="733"/>
    </location>
</feature>
<feature type="compositionally biased region" description="Basic and acidic residues" evidence="2">
    <location>
        <begin position="758"/>
        <end position="771"/>
    </location>
</feature>
<feature type="compositionally biased region" description="Basic and acidic residues" evidence="2">
    <location>
        <begin position="84"/>
        <end position="103"/>
    </location>
</feature>
<dbReference type="Proteomes" id="UP001521785">
    <property type="component" value="Unassembled WGS sequence"/>
</dbReference>
<evidence type="ECO:0000256" key="1">
    <source>
        <dbReference type="SAM" id="Coils"/>
    </source>
</evidence>
<feature type="compositionally biased region" description="Polar residues" evidence="2">
    <location>
        <begin position="156"/>
        <end position="167"/>
    </location>
</feature>
<organism evidence="3 4">
    <name type="scientific">Paraconiothyrium brasiliense</name>
    <dbReference type="NCBI Taxonomy" id="300254"/>
    <lineage>
        <taxon>Eukaryota</taxon>
        <taxon>Fungi</taxon>
        <taxon>Dikarya</taxon>
        <taxon>Ascomycota</taxon>
        <taxon>Pezizomycotina</taxon>
        <taxon>Dothideomycetes</taxon>
        <taxon>Pleosporomycetidae</taxon>
        <taxon>Pleosporales</taxon>
        <taxon>Massarineae</taxon>
        <taxon>Didymosphaeriaceae</taxon>
        <taxon>Paraconiothyrium</taxon>
    </lineage>
</organism>
<keyword evidence="1" id="KW-0175">Coiled coil</keyword>
<keyword evidence="4" id="KW-1185">Reference proteome</keyword>
<evidence type="ECO:0000313" key="4">
    <source>
        <dbReference type="Proteomes" id="UP001521785"/>
    </source>
</evidence>
<sequence>MSSPDNCTFTFEKPLRLFSGMSSTPSKANGSPLFSANLPSRETPFATKSAKAGNILFIPNGHRIEVKLPQSTNPPTTQWTWSTTKEKEDKITKSKRENPEKKVASPLLEAKELPVAFTNPHSATAALPGTVAAEGNDKQGKESTQGSVTREGETAGTRSDLPSTSAPRSLPPLFGNAPPMATTSASQPTPGIGSTLNSTAAYKINFELTLPESLSLPESPPRSLSNSLLFEEVFKIQELDRKTHRCLSLNAQDVQCKSMVSRKHSLNIKLLEKSLQDEYGIFSWQIRQIESLATSNLCETHTKQSAKLAKEWIRLAKLTKPARKYWLDQQSSTLEEHQTLRERNAEFAAAEVRRILAQDESARRVEKEKTKLYNDSQKKLTWLRTKVETIETEGIPAEELNKPIRKRFLEYYEEIFALEQQIKDLTDEIPSLKEARDSIDLAHQAETQRYSLEAMDARSLHKESQNEIEALRKDLSALTSQVGELTTENCSLKKGQEASKGALVTERERGQQELQDAKHLYEDSQRTVEALRKDLSALASKVGEMATENSSLKEDIETVEDVLLEERKRGQQDLQHARDLYESSQRDLEALRKEVDTLNSCISELTTKESSLTDSLDSTQDALIKEKAHSRELEIRLEELRIKPQHSPETKLEKYLREELDKSQRQVLQQQKDFEKLRDDHVRLQITNASLETQVKQVEAVKEELNRASNKKVQELTERNSDLSTQLHHTRAQFEQLKAGLTAMERENGGEASKSKFSLRDIYRRPKHEASRLLTPPAD</sequence>
<accession>A0ABR3RC71</accession>
<reference evidence="3 4" key="1">
    <citation type="submission" date="2024-02" db="EMBL/GenBank/DDBJ databases">
        <title>De novo assembly and annotation of 12 fungi associated with fruit tree decline syndrome in Ontario, Canada.</title>
        <authorList>
            <person name="Sulman M."/>
            <person name="Ellouze W."/>
            <person name="Ilyukhin E."/>
        </authorList>
    </citation>
    <scope>NUCLEOTIDE SEQUENCE [LARGE SCALE GENOMIC DNA]</scope>
    <source>
        <strain evidence="3 4">M42-189</strain>
    </source>
</reference>
<dbReference type="EMBL" id="JAKJXO020000008">
    <property type="protein sequence ID" value="KAL1601527.1"/>
    <property type="molecule type" value="Genomic_DNA"/>
</dbReference>
<feature type="region of interest" description="Disordered" evidence="2">
    <location>
        <begin position="130"/>
        <end position="194"/>
    </location>
</feature>
<gene>
    <name evidence="3" type="ORF">SLS60_006442</name>
</gene>
<feature type="region of interest" description="Disordered" evidence="2">
    <location>
        <begin position="67"/>
        <end position="105"/>
    </location>
</feature>
<protein>
    <submittedName>
        <fullName evidence="3">Uncharacterized protein</fullName>
    </submittedName>
</protein>
<feature type="region of interest" description="Disordered" evidence="2">
    <location>
        <begin position="742"/>
        <end position="779"/>
    </location>
</feature>
<proteinExistence type="predicted"/>
<name>A0ABR3RC71_9PLEO</name>
<evidence type="ECO:0000313" key="3">
    <source>
        <dbReference type="EMBL" id="KAL1601527.1"/>
    </source>
</evidence>